<comment type="caution">
    <text evidence="1">The sequence shown here is derived from an EMBL/GenBank/DDBJ whole genome shotgun (WGS) entry which is preliminary data.</text>
</comment>
<keyword evidence="2" id="KW-1185">Reference proteome</keyword>
<evidence type="ECO:0000313" key="1">
    <source>
        <dbReference type="EMBL" id="KAI0519616.1"/>
    </source>
</evidence>
<evidence type="ECO:0000313" key="2">
    <source>
        <dbReference type="Proteomes" id="UP000829196"/>
    </source>
</evidence>
<gene>
    <name evidence="1" type="ORF">KFK09_007067</name>
</gene>
<dbReference type="Proteomes" id="UP000829196">
    <property type="component" value="Unassembled WGS sequence"/>
</dbReference>
<name>A0A8T3BU50_DENNO</name>
<proteinExistence type="predicted"/>
<reference evidence="1" key="1">
    <citation type="journal article" date="2022" name="Front. Genet.">
        <title>Chromosome-Scale Assembly of the Dendrobium nobile Genome Provides Insights Into the Molecular Mechanism of the Biosynthesis of the Medicinal Active Ingredient of Dendrobium.</title>
        <authorList>
            <person name="Xu Q."/>
            <person name="Niu S.-C."/>
            <person name="Li K.-L."/>
            <person name="Zheng P.-J."/>
            <person name="Zhang X.-J."/>
            <person name="Jia Y."/>
            <person name="Liu Y."/>
            <person name="Niu Y.-X."/>
            <person name="Yu L.-H."/>
            <person name="Chen D.-F."/>
            <person name="Zhang G.-Q."/>
        </authorList>
    </citation>
    <scope>NUCLEOTIDE SEQUENCE</scope>
    <source>
        <tissue evidence="1">Leaf</tissue>
    </source>
</reference>
<dbReference type="Gene3D" id="2.40.70.10">
    <property type="entry name" value="Acid Proteases"/>
    <property type="match status" value="1"/>
</dbReference>
<sequence>MVRCALSHPTPTDDWYRTSIFHTYTKIKDKNCKVIVDSGSCINVFSSSMVSQFGLSAVPHPNPYKVAWVNSTALEMKERSHVSISFATYRKTFGAMC</sequence>
<accession>A0A8T3BU50</accession>
<dbReference type="CDD" id="cd00303">
    <property type="entry name" value="retropepsin_like"/>
    <property type="match status" value="1"/>
</dbReference>
<dbReference type="EMBL" id="JAGYWB010000006">
    <property type="protein sequence ID" value="KAI0519616.1"/>
    <property type="molecule type" value="Genomic_DNA"/>
</dbReference>
<organism evidence="1 2">
    <name type="scientific">Dendrobium nobile</name>
    <name type="common">Orchid</name>
    <dbReference type="NCBI Taxonomy" id="94219"/>
    <lineage>
        <taxon>Eukaryota</taxon>
        <taxon>Viridiplantae</taxon>
        <taxon>Streptophyta</taxon>
        <taxon>Embryophyta</taxon>
        <taxon>Tracheophyta</taxon>
        <taxon>Spermatophyta</taxon>
        <taxon>Magnoliopsida</taxon>
        <taxon>Liliopsida</taxon>
        <taxon>Asparagales</taxon>
        <taxon>Orchidaceae</taxon>
        <taxon>Epidendroideae</taxon>
        <taxon>Malaxideae</taxon>
        <taxon>Dendrobiinae</taxon>
        <taxon>Dendrobium</taxon>
    </lineage>
</organism>
<dbReference type="PANTHER" id="PTHR35046:SF9">
    <property type="entry name" value="RNA-DIRECTED DNA POLYMERASE"/>
    <property type="match status" value="1"/>
</dbReference>
<dbReference type="AlphaFoldDB" id="A0A8T3BU50"/>
<protein>
    <submittedName>
        <fullName evidence="1">Uncharacterized protein</fullName>
    </submittedName>
</protein>
<dbReference type="PANTHER" id="PTHR35046">
    <property type="entry name" value="ZINC KNUCKLE (CCHC-TYPE) FAMILY PROTEIN"/>
    <property type="match status" value="1"/>
</dbReference>
<dbReference type="InterPro" id="IPR021109">
    <property type="entry name" value="Peptidase_aspartic_dom_sf"/>
</dbReference>
<dbReference type="OrthoDB" id="1932417at2759"/>